<dbReference type="InterPro" id="IPR025746">
    <property type="entry name" value="PilX_N_dom"/>
</dbReference>
<protein>
    <submittedName>
        <fullName evidence="2">PilX N-terminal</fullName>
    </submittedName>
</protein>
<feature type="domain" description="Type 4 fimbrial biogenesis protein PilX N-terminal" evidence="1">
    <location>
        <begin position="22"/>
        <end position="65"/>
    </location>
</feature>
<sequence length="175" mass="18909">MVMPHKRVQTRVKSVAKKKQQSGVVLIVSLVFLIALTAVAAALMQNTTTDMKMSGASEEKVIATQEAISASDEVIFRQVNGGVGNNAFALPLVRFPVVVTGTLSKTNLEKNTVASIDIANNILELEADCPHSRSASSTQVFTCNVLRVQVNREYGRKNTNNVVVNTGIAQQLLRN</sequence>
<evidence type="ECO:0000313" key="2">
    <source>
        <dbReference type="EMBL" id="SEK30138.1"/>
    </source>
</evidence>
<proteinExistence type="predicted"/>
<dbReference type="Proteomes" id="UP000199297">
    <property type="component" value="Unassembled WGS sequence"/>
</dbReference>
<dbReference type="RefSeq" id="WP_085283217.1">
    <property type="nucleotide sequence ID" value="NZ_FOBI01000001.1"/>
</dbReference>
<dbReference type="Pfam" id="PF14341">
    <property type="entry name" value="PilX_N"/>
    <property type="match status" value="1"/>
</dbReference>
<reference evidence="3" key="1">
    <citation type="submission" date="2016-10" db="EMBL/GenBank/DDBJ databases">
        <authorList>
            <person name="Varghese N."/>
            <person name="Submissions S."/>
        </authorList>
    </citation>
    <scope>NUCLEOTIDE SEQUENCE [LARGE SCALE GENOMIC DNA]</scope>
    <source>
        <strain evidence="3">CGMCC 1.9127</strain>
    </source>
</reference>
<dbReference type="STRING" id="641665.GCA_002104455_00687"/>
<organism evidence="2 3">
    <name type="scientific">Colwellia chukchiensis</name>
    <dbReference type="NCBI Taxonomy" id="641665"/>
    <lineage>
        <taxon>Bacteria</taxon>
        <taxon>Pseudomonadati</taxon>
        <taxon>Pseudomonadota</taxon>
        <taxon>Gammaproteobacteria</taxon>
        <taxon>Alteromonadales</taxon>
        <taxon>Colwelliaceae</taxon>
        <taxon>Colwellia</taxon>
    </lineage>
</organism>
<accession>A0A1H7FW35</accession>
<evidence type="ECO:0000259" key="1">
    <source>
        <dbReference type="Pfam" id="PF14341"/>
    </source>
</evidence>
<dbReference type="EMBL" id="FOBI01000001">
    <property type="protein sequence ID" value="SEK30138.1"/>
    <property type="molecule type" value="Genomic_DNA"/>
</dbReference>
<keyword evidence="3" id="KW-1185">Reference proteome</keyword>
<gene>
    <name evidence="2" type="ORF">SAMN05216262_10115</name>
</gene>
<evidence type="ECO:0000313" key="3">
    <source>
        <dbReference type="Proteomes" id="UP000199297"/>
    </source>
</evidence>
<name>A0A1H7FW35_9GAMM</name>
<dbReference type="AlphaFoldDB" id="A0A1H7FW35"/>